<dbReference type="AlphaFoldDB" id="A0A6A6QP75"/>
<evidence type="ECO:0000259" key="2">
    <source>
        <dbReference type="Pfam" id="PF24054"/>
    </source>
</evidence>
<feature type="region of interest" description="Disordered" evidence="1">
    <location>
        <begin position="435"/>
        <end position="512"/>
    </location>
</feature>
<organism evidence="3 4">
    <name type="scientific">Lophium mytilinum</name>
    <dbReference type="NCBI Taxonomy" id="390894"/>
    <lineage>
        <taxon>Eukaryota</taxon>
        <taxon>Fungi</taxon>
        <taxon>Dikarya</taxon>
        <taxon>Ascomycota</taxon>
        <taxon>Pezizomycotina</taxon>
        <taxon>Dothideomycetes</taxon>
        <taxon>Pleosporomycetidae</taxon>
        <taxon>Mytilinidiales</taxon>
        <taxon>Mytilinidiaceae</taxon>
        <taxon>Lophium</taxon>
    </lineage>
</organism>
<dbReference type="InterPro" id="IPR055781">
    <property type="entry name" value="DUF7357"/>
</dbReference>
<feature type="region of interest" description="Disordered" evidence="1">
    <location>
        <begin position="114"/>
        <end position="136"/>
    </location>
</feature>
<sequence>MRLRLSVQRNALPPTDILWTVSDDQVSQKAFTIARLLDDINRIVPLESETWGLEDYVVTVGGYECLHFAQVGHVLKDEDRICIRSLQTPEVRARTLTGRYQISEGGQHLVDGIPFGRPHLRDPNRPPVRIPPRKRRKITEEEEVAVDGYLVDDEEAQPNGLIPQHWKLALDAREDDEDEEDGDYASDPAAAKLKSTIPAKRQKSVRFDSLPISQELVALPSEDEDDSEEEDYNPDQDMDTSEASEEDSEISDSSAGESDSDDSSSASSSSSSSDSESSSSDDEESDNSLPEELPSKLPPKKPFKDDITSTGHVAIETQQNKPFGTGKASTRERNKRKRDSKRANLLKHYGILAKDATRDDLKKLKETMTEEELKEKAISAKLANPNLAGMPVQTSTHNKDRKRQAQSHLNPAKPNANEKESIKLRAKKLLKAIEDGGIDVTLERPTYHRNSKKDTQPEPAVDAKGDIQAISGHDDVYTSSGDSASKETRNGENNSTEIETPEQPAAKRARLDLAGSRRLLFGSLGVRTPKSKEDEEKLRIRLAAKAESSGKAKLNVEPEENEDPSDPEDVDAWKERINLTAFECWYENVALSTPPFPFVQRWDPQQKIKNGRNASKGKKRKRANAQYYDVGEKMYGEFRHGGDQGEESSTVQLNYDHEEDQGYEEDKALETQLQQDMEGAASRDDLPIPPADLSTLPDLFYEDIKKDAIIVFKELVVSHETGWKPTILPHRTAIVVDIEPDQRRIFLKLAQRDQSQRTINYDANGNRIYEQFEMAQSDSEGDSEDADWLSLTFEELLEAKLLQQPSEEINASETGFEGEKANDEVHMEGANTIPPTSSPEPHLSPGQHLHMLLESSGSSAVTVGKDQDGST</sequence>
<feature type="region of interest" description="Disordered" evidence="1">
    <location>
        <begin position="211"/>
        <end position="344"/>
    </location>
</feature>
<dbReference type="Proteomes" id="UP000799750">
    <property type="component" value="Unassembled WGS sequence"/>
</dbReference>
<feature type="region of interest" description="Disordered" evidence="1">
    <location>
        <begin position="379"/>
        <end position="423"/>
    </location>
</feature>
<dbReference type="Pfam" id="PF24054">
    <property type="entry name" value="DUF7357"/>
    <property type="match status" value="1"/>
</dbReference>
<feature type="region of interest" description="Disordered" evidence="1">
    <location>
        <begin position="544"/>
        <end position="571"/>
    </location>
</feature>
<proteinExistence type="predicted"/>
<accession>A0A6A6QP75</accession>
<dbReference type="OrthoDB" id="5368821at2759"/>
<dbReference type="EMBL" id="MU004191">
    <property type="protein sequence ID" value="KAF2493800.1"/>
    <property type="molecule type" value="Genomic_DNA"/>
</dbReference>
<protein>
    <recommendedName>
        <fullName evidence="2">DUF7357 domain-containing protein</fullName>
    </recommendedName>
</protein>
<feature type="domain" description="DUF7357" evidence="2">
    <location>
        <begin position="1"/>
        <end position="133"/>
    </location>
</feature>
<keyword evidence="4" id="KW-1185">Reference proteome</keyword>
<feature type="region of interest" description="Disordered" evidence="1">
    <location>
        <begin position="819"/>
        <end position="871"/>
    </location>
</feature>
<feature type="compositionally biased region" description="Polar residues" evidence="1">
    <location>
        <begin position="308"/>
        <end position="322"/>
    </location>
</feature>
<name>A0A6A6QP75_9PEZI</name>
<evidence type="ECO:0000313" key="3">
    <source>
        <dbReference type="EMBL" id="KAF2493800.1"/>
    </source>
</evidence>
<evidence type="ECO:0000256" key="1">
    <source>
        <dbReference type="SAM" id="MobiDB-lite"/>
    </source>
</evidence>
<evidence type="ECO:0000313" key="4">
    <source>
        <dbReference type="Proteomes" id="UP000799750"/>
    </source>
</evidence>
<feature type="compositionally biased region" description="Basic and acidic residues" evidence="1">
    <location>
        <begin position="441"/>
        <end position="465"/>
    </location>
</feature>
<feature type="compositionally biased region" description="Acidic residues" evidence="1">
    <location>
        <begin position="221"/>
        <end position="250"/>
    </location>
</feature>
<reference evidence="3" key="1">
    <citation type="journal article" date="2020" name="Stud. Mycol.">
        <title>101 Dothideomycetes genomes: a test case for predicting lifestyles and emergence of pathogens.</title>
        <authorList>
            <person name="Haridas S."/>
            <person name="Albert R."/>
            <person name="Binder M."/>
            <person name="Bloem J."/>
            <person name="Labutti K."/>
            <person name="Salamov A."/>
            <person name="Andreopoulos B."/>
            <person name="Baker S."/>
            <person name="Barry K."/>
            <person name="Bills G."/>
            <person name="Bluhm B."/>
            <person name="Cannon C."/>
            <person name="Castanera R."/>
            <person name="Culley D."/>
            <person name="Daum C."/>
            <person name="Ezra D."/>
            <person name="Gonzalez J."/>
            <person name="Henrissat B."/>
            <person name="Kuo A."/>
            <person name="Liang C."/>
            <person name="Lipzen A."/>
            <person name="Lutzoni F."/>
            <person name="Magnuson J."/>
            <person name="Mondo S."/>
            <person name="Nolan M."/>
            <person name="Ohm R."/>
            <person name="Pangilinan J."/>
            <person name="Park H.-J."/>
            <person name="Ramirez L."/>
            <person name="Alfaro M."/>
            <person name="Sun H."/>
            <person name="Tritt A."/>
            <person name="Yoshinaga Y."/>
            <person name="Zwiers L.-H."/>
            <person name="Turgeon B."/>
            <person name="Goodwin S."/>
            <person name="Spatafora J."/>
            <person name="Crous P."/>
            <person name="Grigoriev I."/>
        </authorList>
    </citation>
    <scope>NUCLEOTIDE SEQUENCE</scope>
    <source>
        <strain evidence="3">CBS 269.34</strain>
    </source>
</reference>
<feature type="compositionally biased region" description="Acidic residues" evidence="1">
    <location>
        <begin position="557"/>
        <end position="570"/>
    </location>
</feature>
<gene>
    <name evidence="3" type="ORF">BU16DRAFT_56029</name>
</gene>
<feature type="compositionally biased region" description="Low complexity" evidence="1">
    <location>
        <begin position="251"/>
        <end position="278"/>
    </location>
</feature>